<evidence type="ECO:0000313" key="7">
    <source>
        <dbReference type="EMBL" id="SVB59875.1"/>
    </source>
</evidence>
<dbReference type="EMBL" id="UINC01048838">
    <property type="protein sequence ID" value="SVB59875.1"/>
    <property type="molecule type" value="Genomic_DNA"/>
</dbReference>
<accession>A0A382FB23</accession>
<evidence type="ECO:0000256" key="4">
    <source>
        <dbReference type="ARBA" id="ARBA00023136"/>
    </source>
</evidence>
<keyword evidence="3 5" id="KW-1133">Transmembrane helix</keyword>
<dbReference type="PANTHER" id="PTHR23501">
    <property type="entry name" value="MAJOR FACILITATOR SUPERFAMILY"/>
    <property type="match status" value="1"/>
</dbReference>
<dbReference type="GO" id="GO:0005886">
    <property type="term" value="C:plasma membrane"/>
    <property type="evidence" value="ECO:0007669"/>
    <property type="project" value="TreeGrafter"/>
</dbReference>
<evidence type="ECO:0000256" key="3">
    <source>
        <dbReference type="ARBA" id="ARBA00022989"/>
    </source>
</evidence>
<feature type="non-terminal residue" evidence="7">
    <location>
        <position position="123"/>
    </location>
</feature>
<feature type="transmembrane region" description="Helical" evidence="5">
    <location>
        <begin position="58"/>
        <end position="78"/>
    </location>
</feature>
<dbReference type="GO" id="GO:0022857">
    <property type="term" value="F:transmembrane transporter activity"/>
    <property type="evidence" value="ECO:0007669"/>
    <property type="project" value="InterPro"/>
</dbReference>
<evidence type="ECO:0000256" key="2">
    <source>
        <dbReference type="ARBA" id="ARBA00022692"/>
    </source>
</evidence>
<dbReference type="PROSITE" id="PS50850">
    <property type="entry name" value="MFS"/>
    <property type="match status" value="1"/>
</dbReference>
<dbReference type="AlphaFoldDB" id="A0A382FB23"/>
<reference evidence="7" key="1">
    <citation type="submission" date="2018-05" db="EMBL/GenBank/DDBJ databases">
        <authorList>
            <person name="Lanie J.A."/>
            <person name="Ng W.-L."/>
            <person name="Kazmierczak K.M."/>
            <person name="Andrzejewski T.M."/>
            <person name="Davidsen T.M."/>
            <person name="Wayne K.J."/>
            <person name="Tettelin H."/>
            <person name="Glass J.I."/>
            <person name="Rusch D."/>
            <person name="Podicherti R."/>
            <person name="Tsui H.-C.T."/>
            <person name="Winkler M.E."/>
        </authorList>
    </citation>
    <scope>NUCLEOTIDE SEQUENCE</scope>
</reference>
<keyword evidence="2 5" id="KW-0812">Transmembrane</keyword>
<keyword evidence="4 5" id="KW-0472">Membrane</keyword>
<dbReference type="PANTHER" id="PTHR23501:SF5">
    <property type="entry name" value="TRANSPORT PROTEIN"/>
    <property type="match status" value="1"/>
</dbReference>
<name>A0A382FB23_9ZZZZ</name>
<evidence type="ECO:0000256" key="5">
    <source>
        <dbReference type="SAM" id="Phobius"/>
    </source>
</evidence>
<gene>
    <name evidence="7" type="ORF">METZ01_LOCUS212729</name>
</gene>
<evidence type="ECO:0000256" key="1">
    <source>
        <dbReference type="ARBA" id="ARBA00004141"/>
    </source>
</evidence>
<dbReference type="SUPFAM" id="SSF103473">
    <property type="entry name" value="MFS general substrate transporter"/>
    <property type="match status" value="1"/>
</dbReference>
<dbReference type="Gene3D" id="1.20.1720.10">
    <property type="entry name" value="Multidrug resistance protein D"/>
    <property type="match status" value="1"/>
</dbReference>
<evidence type="ECO:0000259" key="6">
    <source>
        <dbReference type="PROSITE" id="PS50850"/>
    </source>
</evidence>
<feature type="domain" description="Major facilitator superfamily (MFS) profile" evidence="6">
    <location>
        <begin position="24"/>
        <end position="123"/>
    </location>
</feature>
<comment type="subcellular location">
    <subcellularLocation>
        <location evidence="1">Membrane</location>
        <topology evidence="1">Multi-pass membrane protein</topology>
    </subcellularLocation>
</comment>
<protein>
    <recommendedName>
        <fullName evidence="6">Major facilitator superfamily (MFS) profile domain-containing protein</fullName>
    </recommendedName>
</protein>
<dbReference type="Pfam" id="PF07690">
    <property type="entry name" value="MFS_1"/>
    <property type="match status" value="1"/>
</dbReference>
<feature type="transmembrane region" description="Helical" evidence="5">
    <location>
        <begin position="90"/>
        <end position="108"/>
    </location>
</feature>
<dbReference type="InterPro" id="IPR011701">
    <property type="entry name" value="MFS"/>
</dbReference>
<organism evidence="7">
    <name type="scientific">marine metagenome</name>
    <dbReference type="NCBI Taxonomy" id="408172"/>
    <lineage>
        <taxon>unclassified sequences</taxon>
        <taxon>metagenomes</taxon>
        <taxon>ecological metagenomes</taxon>
    </lineage>
</organism>
<sequence length="123" mass="12649">MASQQSGSTSPAATQTTGRAVWVPLALAALCTLVFTLDGSMNIIALPSIAEEFETSPAGAVWVAVALQFMILGLALPIGSLSTTFGLRRLFTIGLGVFLVGLVGAYLSPNLASLIVSRIVQGL</sequence>
<dbReference type="InterPro" id="IPR020846">
    <property type="entry name" value="MFS_dom"/>
</dbReference>
<feature type="transmembrane region" description="Helical" evidence="5">
    <location>
        <begin position="21"/>
        <end position="46"/>
    </location>
</feature>
<dbReference type="InterPro" id="IPR036259">
    <property type="entry name" value="MFS_trans_sf"/>
</dbReference>
<proteinExistence type="predicted"/>